<dbReference type="SMART" id="SM00257">
    <property type="entry name" value="LysM"/>
    <property type="match status" value="1"/>
</dbReference>
<dbReference type="InterPro" id="IPR038440">
    <property type="entry name" value="FimV_C_sf"/>
</dbReference>
<dbReference type="EMBL" id="HG322950">
    <property type="protein sequence ID" value="CDF85417.1"/>
    <property type="molecule type" value="Genomic_DNA"/>
</dbReference>
<dbReference type="InterPro" id="IPR018392">
    <property type="entry name" value="LysM"/>
</dbReference>
<dbReference type="Pfam" id="PF25800">
    <property type="entry name" value="FimV_N"/>
    <property type="match status" value="1"/>
</dbReference>
<sequence>MARINRLPLAMAVLSAVMASQAQALGLGDITLRSALNQPLDAEIALLQVGDLTSEELVAHLANAATFERLGVDRPTFLQSLRFTPVIRGGRSYIHVVSTQAVREPYLNFLVEVERPNGSLMREYTLLLDPPGYSETRSYSSYADTRPERADSYASSTRPVSHDAAPRKASKPAVAATPGDGRYTTVSGDSLWSISGRLAGQGVSRHTYMAQLQQLNPQAFVGGNPHRLRIGQTLVLPAGLTPASTTAGAAGTPPAASAAPVAPSAPAAPAIAAATQQQVDQAQSQLADMSAERDKLNQRMDDLQKQLNTLQQTLESRDQQVQSLEAQLAQRQAAAAAAQPAPAPAPVVAKPAPAAAAPAPSAAPDEGLVRYWPWAAALGAALLLGVLYGRRRKPEATEPPRVQAAAASLPPQQPVRPAPVVKPVSVPVAAPVAPVTSDASLAKLPTASSDSLEGANIYIAYGRFGQARDMLLKAIVAEPERRELRMKLLLVLAELGEVGAFHEQEKALVAMGGDQKQIDQLKTRYPAMLEREESVAISDSLGDWEGLELDEIVAEPVQEEQPMLGDNELNLGDLPMDLDWSALDPFETPKTASTKAKAAAEPVLEDFRSNLRELPEVTEFDLDGEHAGAFGLPSRPVVSGEQDKLLASLDEARACIDRGDLEQAYRILKRVLEDGDSHQREEARELLARIA</sequence>
<dbReference type="Gene3D" id="1.20.5.340">
    <property type="match status" value="1"/>
</dbReference>
<accession>A0A024HLL5</accession>
<dbReference type="Pfam" id="PF01476">
    <property type="entry name" value="LysM"/>
    <property type="match status" value="1"/>
</dbReference>
<dbReference type="HOGENOM" id="CLU_007099_1_1_6"/>
<dbReference type="NCBIfam" id="TIGR03504">
    <property type="entry name" value="FimV_Cterm"/>
    <property type="match status" value="1"/>
</dbReference>
<dbReference type="CDD" id="cd00118">
    <property type="entry name" value="LysM"/>
    <property type="match status" value="1"/>
</dbReference>
<evidence type="ECO:0000313" key="6">
    <source>
        <dbReference type="Proteomes" id="UP000025241"/>
    </source>
</evidence>
<dbReference type="PATRIC" id="fig|1301098.3.peg.4095"/>
<dbReference type="Gene3D" id="3.10.350.10">
    <property type="entry name" value="LysM domain"/>
    <property type="match status" value="1"/>
</dbReference>
<dbReference type="AlphaFoldDB" id="A0A024HLL5"/>
<feature type="region of interest" description="Disordered" evidence="2">
    <location>
        <begin position="136"/>
        <end position="181"/>
    </location>
</feature>
<dbReference type="eggNOG" id="COG3170">
    <property type="taxonomic scope" value="Bacteria"/>
</dbReference>
<evidence type="ECO:0000259" key="4">
    <source>
        <dbReference type="PROSITE" id="PS51782"/>
    </source>
</evidence>
<dbReference type="Proteomes" id="UP000025241">
    <property type="component" value="Chromosome I"/>
</dbReference>
<feature type="coiled-coil region" evidence="1">
    <location>
        <begin position="272"/>
        <end position="327"/>
    </location>
</feature>
<dbReference type="InterPro" id="IPR057840">
    <property type="entry name" value="FimV_N"/>
</dbReference>
<keyword evidence="3" id="KW-0732">Signal</keyword>
<evidence type="ECO:0000313" key="5">
    <source>
        <dbReference type="EMBL" id="CDF85417.1"/>
    </source>
</evidence>
<organism evidence="5 6">
    <name type="scientific">Pseudomonas knackmussii (strain DSM 6978 / CCUG 54928 / LMG 23759 / B13)</name>
    <dbReference type="NCBI Taxonomy" id="1301098"/>
    <lineage>
        <taxon>Bacteria</taxon>
        <taxon>Pseudomonadati</taxon>
        <taxon>Pseudomonadota</taxon>
        <taxon>Gammaproteobacteria</taxon>
        <taxon>Pseudomonadales</taxon>
        <taxon>Pseudomonadaceae</taxon>
        <taxon>Pseudomonas</taxon>
    </lineage>
</organism>
<evidence type="ECO:0000256" key="2">
    <source>
        <dbReference type="SAM" id="MobiDB-lite"/>
    </source>
</evidence>
<feature type="chain" id="PRO_5001530081" evidence="3">
    <location>
        <begin position="25"/>
        <end position="691"/>
    </location>
</feature>
<evidence type="ECO:0000256" key="1">
    <source>
        <dbReference type="SAM" id="Coils"/>
    </source>
</evidence>
<protein>
    <submittedName>
        <fullName evidence="5">Motility protein FimV</fullName>
    </submittedName>
</protein>
<dbReference type="PROSITE" id="PS51782">
    <property type="entry name" value="LYSM"/>
    <property type="match status" value="1"/>
</dbReference>
<evidence type="ECO:0000256" key="3">
    <source>
        <dbReference type="SAM" id="SignalP"/>
    </source>
</evidence>
<reference evidence="5 6" key="2">
    <citation type="submission" date="2014-05" db="EMBL/GenBank/DDBJ databases">
        <title>Genome sequence of the 3-chlorobenzoate degrading bacterium Pseudomonas knackmussii B13 shows multiple evidence for horizontal gene transfer.</title>
        <authorList>
            <person name="Miyazaki R."/>
            <person name="Bertelli C."/>
            <person name="Falquet L."/>
            <person name="Robinson-Rechavi M."/>
            <person name="Gharib W."/>
            <person name="Roy S."/>
            <person name="Van der Meer J.R."/>
        </authorList>
    </citation>
    <scope>NUCLEOTIDE SEQUENCE [LARGE SCALE GENOMIC DNA]</scope>
    <source>
        <strain evidence="5 6">B13</strain>
    </source>
</reference>
<keyword evidence="6" id="KW-1185">Reference proteome</keyword>
<keyword evidence="1" id="KW-0175">Coiled coil</keyword>
<dbReference type="STRING" id="1301098.PKB_4088"/>
<dbReference type="RefSeq" id="WP_052355338.1">
    <property type="nucleotide sequence ID" value="NZ_HG322950.1"/>
</dbReference>
<dbReference type="Gene3D" id="1.20.58.2200">
    <property type="match status" value="1"/>
</dbReference>
<gene>
    <name evidence="5" type="ORF">PKB_4088</name>
</gene>
<dbReference type="OrthoDB" id="5298707at2"/>
<dbReference type="InterPro" id="IPR036779">
    <property type="entry name" value="LysM_dom_sf"/>
</dbReference>
<dbReference type="KEGG" id="pkc:PKB_4088"/>
<feature type="signal peptide" evidence="3">
    <location>
        <begin position="1"/>
        <end position="24"/>
    </location>
</feature>
<feature type="domain" description="LysM" evidence="4">
    <location>
        <begin position="181"/>
        <end position="236"/>
    </location>
</feature>
<name>A0A024HLL5_PSEKB</name>
<dbReference type="InterPro" id="IPR020011">
    <property type="entry name" value="FimV_C"/>
</dbReference>
<reference evidence="5 6" key="1">
    <citation type="submission" date="2013-03" db="EMBL/GenBank/DDBJ databases">
        <authorList>
            <person name="Linke B."/>
        </authorList>
    </citation>
    <scope>NUCLEOTIDE SEQUENCE [LARGE SCALE GENOMIC DNA]</scope>
    <source>
        <strain evidence="5 6">B13</strain>
    </source>
</reference>
<proteinExistence type="predicted"/>